<name>A0A511MMZ8_9NOCA</name>
<evidence type="ECO:0008006" key="3">
    <source>
        <dbReference type="Google" id="ProtNLM"/>
    </source>
</evidence>
<dbReference type="AlphaFoldDB" id="A0A511MMZ8"/>
<accession>A0A511MMZ8</accession>
<evidence type="ECO:0000313" key="1">
    <source>
        <dbReference type="EMBL" id="GEM41983.1"/>
    </source>
</evidence>
<dbReference type="EMBL" id="BJXA01000060">
    <property type="protein sequence ID" value="GEM41983.1"/>
    <property type="molecule type" value="Genomic_DNA"/>
</dbReference>
<dbReference type="Proteomes" id="UP000321424">
    <property type="component" value="Unassembled WGS sequence"/>
</dbReference>
<evidence type="ECO:0000313" key="2">
    <source>
        <dbReference type="Proteomes" id="UP000321424"/>
    </source>
</evidence>
<protein>
    <recommendedName>
        <fullName evidence="3">Minor tail protein</fullName>
    </recommendedName>
</protein>
<proteinExistence type="predicted"/>
<gene>
    <name evidence="1" type="ORF">NN4_65020</name>
</gene>
<reference evidence="1 2" key="1">
    <citation type="submission" date="2019-07" db="EMBL/GenBank/DDBJ databases">
        <title>Whole genome shotgun sequence of Nocardia ninae NBRC 108245.</title>
        <authorList>
            <person name="Hosoyama A."/>
            <person name="Uohara A."/>
            <person name="Ohji S."/>
            <person name="Ichikawa N."/>
        </authorList>
    </citation>
    <scope>NUCLEOTIDE SEQUENCE [LARGE SCALE GENOMIC DNA]</scope>
    <source>
        <strain evidence="1 2">NBRC 108245</strain>
    </source>
</reference>
<sequence>MGLTVELETWRGDWFTLYGPGQGDRGVTLGIGPEGLLNDETWESRWNKYANQIGATFGGIVIDEKDVKLGVEVLATPDATLGENFKGWKRAWSRTADSRLWLETPDGARGYLPLRPRRTAGFNPETDPFVRQHGHVDTFLVAGDPRWRQPDTTQKWVSTVDTTDGSWTFHEFTVDNPCDYDLWPQYTLQAYPGVKYRIADYSRGNNKERRAVEDATRVIQMPALIAGEHVRVDTDQEAEQVVSSLDTQIYQRMKGVRFLYPIQADTYKQKIVVGVSGAPAGVGVQLRCRRYWSSPLAMV</sequence>
<comment type="caution">
    <text evidence="1">The sequence shown here is derived from an EMBL/GenBank/DDBJ whole genome shotgun (WGS) entry which is preliminary data.</text>
</comment>
<organism evidence="1 2">
    <name type="scientific">Nocardia ninae NBRC 108245</name>
    <dbReference type="NCBI Taxonomy" id="1210091"/>
    <lineage>
        <taxon>Bacteria</taxon>
        <taxon>Bacillati</taxon>
        <taxon>Actinomycetota</taxon>
        <taxon>Actinomycetes</taxon>
        <taxon>Mycobacteriales</taxon>
        <taxon>Nocardiaceae</taxon>
        <taxon>Nocardia</taxon>
    </lineage>
</organism>
<keyword evidence="2" id="KW-1185">Reference proteome</keyword>